<keyword evidence="2" id="KW-0732">Signal</keyword>
<organism evidence="4 5">
    <name type="scientific">Caballeronia glathei</name>
    <dbReference type="NCBI Taxonomy" id="60547"/>
    <lineage>
        <taxon>Bacteria</taxon>
        <taxon>Pseudomonadati</taxon>
        <taxon>Pseudomonadota</taxon>
        <taxon>Betaproteobacteria</taxon>
        <taxon>Burkholderiales</taxon>
        <taxon>Burkholderiaceae</taxon>
        <taxon>Caballeronia</taxon>
    </lineage>
</organism>
<feature type="signal peptide" evidence="2">
    <location>
        <begin position="1"/>
        <end position="17"/>
    </location>
</feature>
<dbReference type="EMBL" id="JFHC01000001">
    <property type="protein sequence ID" value="KDR44724.1"/>
    <property type="molecule type" value="Genomic_DNA"/>
</dbReference>
<evidence type="ECO:0000256" key="1">
    <source>
        <dbReference type="SAM" id="MobiDB-lite"/>
    </source>
</evidence>
<feature type="region of interest" description="Disordered" evidence="1">
    <location>
        <begin position="223"/>
        <end position="242"/>
    </location>
</feature>
<proteinExistence type="predicted"/>
<dbReference type="RefSeq" id="WP_035941145.1">
    <property type="nucleotide sequence ID" value="NZ_CADFFX010000003.1"/>
</dbReference>
<sequence length="242" mass="24981">MRFGAFLITAGAVSLLAGCGSSPVSRFYTLGGDARPVPATPASFYIEVPPVDMPPQVTKSQLVVQTSPAQVRVLEDERWASLPADEVRRALSSDLTQQLGAIDVYNTPHPESVPVYRVKVNVQRFESWPGAQALIDAVWSVRAAGSQTVLTCRTVSQQPVAAGYDALVAGHRKAVDQLAAEIAAGVRTVSAAPAGVPSAPAKVKGDTATRVAASPVLPCPVSNASNASSASNASAPVAAQAK</sequence>
<reference evidence="4 5" key="1">
    <citation type="submission" date="2014-03" db="EMBL/GenBank/DDBJ databases">
        <title>Draft Genome Sequences of Four Burkholderia Strains.</title>
        <authorList>
            <person name="Liu X.Y."/>
            <person name="Li C.X."/>
            <person name="Xu J.H."/>
        </authorList>
    </citation>
    <scope>NUCLEOTIDE SEQUENCE [LARGE SCALE GENOMIC DNA]</scope>
    <source>
        <strain evidence="4 5">DSM 50014</strain>
    </source>
</reference>
<dbReference type="AlphaFoldDB" id="A0A069PY23"/>
<dbReference type="Pfam" id="PF03886">
    <property type="entry name" value="ABC_trans_aux"/>
    <property type="match status" value="1"/>
</dbReference>
<accession>A0A069PY23</accession>
<evidence type="ECO:0000313" key="4">
    <source>
        <dbReference type="EMBL" id="KDR44724.1"/>
    </source>
</evidence>
<evidence type="ECO:0000259" key="3">
    <source>
        <dbReference type="Pfam" id="PF03886"/>
    </source>
</evidence>
<feature type="domain" description="ABC-type transport auxiliary lipoprotein component" evidence="3">
    <location>
        <begin position="28"/>
        <end position="183"/>
    </location>
</feature>
<evidence type="ECO:0000256" key="2">
    <source>
        <dbReference type="SAM" id="SignalP"/>
    </source>
</evidence>
<dbReference type="Gene3D" id="3.40.50.10610">
    <property type="entry name" value="ABC-type transport auxiliary lipoprotein component"/>
    <property type="match status" value="1"/>
</dbReference>
<dbReference type="SUPFAM" id="SSF159594">
    <property type="entry name" value="XCC0632-like"/>
    <property type="match status" value="1"/>
</dbReference>
<protein>
    <recommendedName>
        <fullName evidence="3">ABC-type transport auxiliary lipoprotein component domain-containing protein</fullName>
    </recommendedName>
</protein>
<dbReference type="Proteomes" id="UP000027466">
    <property type="component" value="Unassembled WGS sequence"/>
</dbReference>
<dbReference type="PROSITE" id="PS51257">
    <property type="entry name" value="PROKAR_LIPOPROTEIN"/>
    <property type="match status" value="1"/>
</dbReference>
<comment type="caution">
    <text evidence="4">The sequence shown here is derived from an EMBL/GenBank/DDBJ whole genome shotgun (WGS) entry which is preliminary data.</text>
</comment>
<name>A0A069PY23_9BURK</name>
<evidence type="ECO:0000313" key="5">
    <source>
        <dbReference type="Proteomes" id="UP000027466"/>
    </source>
</evidence>
<feature type="chain" id="PRO_5007372530" description="ABC-type transport auxiliary lipoprotein component domain-containing protein" evidence="2">
    <location>
        <begin position="18"/>
        <end position="242"/>
    </location>
</feature>
<dbReference type="InterPro" id="IPR005586">
    <property type="entry name" value="ABC_trans_aux"/>
</dbReference>
<gene>
    <name evidence="4" type="ORF">BG61_00725</name>
</gene>
<keyword evidence="5" id="KW-1185">Reference proteome</keyword>